<dbReference type="GO" id="GO:0016799">
    <property type="term" value="F:hydrolase activity, hydrolyzing N-glycosyl compounds"/>
    <property type="evidence" value="ECO:0007669"/>
    <property type="project" value="InterPro"/>
</dbReference>
<dbReference type="OrthoDB" id="209323at2"/>
<name>A0A2S8G6C0_9BACT</name>
<sequence>MKIPSSQAAGYDGEIVSAWPLSFAWNGLMQFRVCLLLAFFAASVSPVLFAEEPAAVRIVFDTDMDSDCDDAGALAILHALADKGDLEILGTLVSSSHSWSGPCVDAINTYFGRPDLPIGVSKANSASRQGSKFAQQIAAEFPHDFPAGEAAPDAVMVYRQILAAQPDDSVTIVTVGDLTNLRYLLESPADDLSPLTGWQLVAAKVRWWVCMGSRYPADLDPQPWGNFKMDPESTVKAIADWPTTITFTGGGEFANSVATGKTLGTLPKDNPVRRVYELYFGGAARNRHSADQITVMVAANGAAAPWKLVTAGHNKIFPNGTHQWETEPDNPRHQYVSALIDPESAKEVAAEMETLMRHQPMDR</sequence>
<evidence type="ECO:0000313" key="1">
    <source>
        <dbReference type="EMBL" id="PQO40008.1"/>
    </source>
</evidence>
<comment type="caution">
    <text evidence="1">The sequence shown here is derived from an EMBL/GenBank/DDBJ whole genome shotgun (WGS) entry which is preliminary data.</text>
</comment>
<dbReference type="PANTHER" id="PTHR43264:SF1">
    <property type="entry name" value="INOSINE_URIDINE-PREFERRING NUCLEOSIDE HYDROLASE DOMAIN-CONTAINING PROTEIN"/>
    <property type="match status" value="1"/>
</dbReference>
<dbReference type="EMBL" id="PUIB01000010">
    <property type="protein sequence ID" value="PQO40008.1"/>
    <property type="molecule type" value="Genomic_DNA"/>
</dbReference>
<dbReference type="RefSeq" id="WP_105352707.1">
    <property type="nucleotide sequence ID" value="NZ_PUIB01000010.1"/>
</dbReference>
<organism evidence="1 2">
    <name type="scientific">Blastopirellula marina</name>
    <dbReference type="NCBI Taxonomy" id="124"/>
    <lineage>
        <taxon>Bacteria</taxon>
        <taxon>Pseudomonadati</taxon>
        <taxon>Planctomycetota</taxon>
        <taxon>Planctomycetia</taxon>
        <taxon>Pirellulales</taxon>
        <taxon>Pirellulaceae</taxon>
        <taxon>Blastopirellula</taxon>
    </lineage>
</organism>
<proteinExistence type="predicted"/>
<protein>
    <submittedName>
        <fullName evidence="1">Nucleoside hydrolase</fullName>
    </submittedName>
</protein>
<accession>A0A2S8G6C0</accession>
<reference evidence="1 2" key="1">
    <citation type="submission" date="2018-02" db="EMBL/GenBank/DDBJ databases">
        <title>Comparative genomes isolates from brazilian mangrove.</title>
        <authorList>
            <person name="Araujo J.E."/>
            <person name="Taketani R.G."/>
            <person name="Silva M.C.P."/>
            <person name="Loureco M.V."/>
            <person name="Andreote F.D."/>
        </authorList>
    </citation>
    <scope>NUCLEOTIDE SEQUENCE [LARGE SCALE GENOMIC DNA]</scope>
    <source>
        <strain evidence="1 2">NAP PRIS-MGV</strain>
    </source>
</reference>
<dbReference type="SUPFAM" id="SSF53590">
    <property type="entry name" value="Nucleoside hydrolase"/>
    <property type="match status" value="1"/>
</dbReference>
<dbReference type="Proteomes" id="UP000239388">
    <property type="component" value="Unassembled WGS sequence"/>
</dbReference>
<gene>
    <name evidence="1" type="ORF">C5Y98_06725</name>
</gene>
<evidence type="ECO:0000313" key="2">
    <source>
        <dbReference type="Proteomes" id="UP000239388"/>
    </source>
</evidence>
<keyword evidence="1" id="KW-0378">Hydrolase</keyword>
<dbReference type="PANTHER" id="PTHR43264">
    <property type="match status" value="1"/>
</dbReference>
<dbReference type="Gene3D" id="3.90.245.10">
    <property type="entry name" value="Ribonucleoside hydrolase-like"/>
    <property type="match status" value="1"/>
</dbReference>
<dbReference type="AlphaFoldDB" id="A0A2S8G6C0"/>
<dbReference type="InterPro" id="IPR036452">
    <property type="entry name" value="Ribo_hydro-like"/>
</dbReference>